<proteinExistence type="predicted"/>
<accession>A0A813FNM5</accession>
<dbReference type="EMBL" id="CAJNNV010025758">
    <property type="protein sequence ID" value="CAE8615957.1"/>
    <property type="molecule type" value="Genomic_DNA"/>
</dbReference>
<organism evidence="2 3">
    <name type="scientific">Polarella glacialis</name>
    <name type="common">Dinoflagellate</name>
    <dbReference type="NCBI Taxonomy" id="89957"/>
    <lineage>
        <taxon>Eukaryota</taxon>
        <taxon>Sar</taxon>
        <taxon>Alveolata</taxon>
        <taxon>Dinophyceae</taxon>
        <taxon>Suessiales</taxon>
        <taxon>Suessiaceae</taxon>
        <taxon>Polarella</taxon>
    </lineage>
</organism>
<keyword evidence="1" id="KW-0732">Signal</keyword>
<protein>
    <submittedName>
        <fullName evidence="2">Uncharacterized protein</fullName>
    </submittedName>
</protein>
<evidence type="ECO:0000256" key="1">
    <source>
        <dbReference type="SAM" id="SignalP"/>
    </source>
</evidence>
<feature type="signal peptide" evidence="1">
    <location>
        <begin position="1"/>
        <end position="23"/>
    </location>
</feature>
<evidence type="ECO:0000313" key="2">
    <source>
        <dbReference type="EMBL" id="CAE8615957.1"/>
    </source>
</evidence>
<evidence type="ECO:0000313" key="3">
    <source>
        <dbReference type="Proteomes" id="UP000654075"/>
    </source>
</evidence>
<keyword evidence="3" id="KW-1185">Reference proteome</keyword>
<gene>
    <name evidence="2" type="ORF">PGLA1383_LOCUS33663</name>
</gene>
<dbReference type="Proteomes" id="UP000654075">
    <property type="component" value="Unassembled WGS sequence"/>
</dbReference>
<sequence>MCSPGLLFGCLAVVLSASAVAHGDLGEECTGDPNSLLQQKLSAPKALSPQSLNADSVHDEMLRTIETEFQGLSGGSVKEQVIRAAAKNAFGVSWQACASVDYSSSKGLHSDAVHEMIQQIGLEDLRDEGDATYSAFIAGYNTMMSLRKLDANPRFQNYTLVNWLQPQTGFASWGSAGNQVGEVDYSVRPPAAEVLSKHAGDGFALCEFTQTILKQSNHQLLNNCGPTAVLAALVIRSPALAFKKSLQLYYTGALPEMDTTPCPYVYEQQPGLIPFNASTPGYNAFPAGTNMCPGVMLQTEGSGGGGQCQPVGIQRMWTTSMLDTYEQKMRREAGLDDGCSRSLYESLHPEEPTDKAQLTRNSMLVGAAAVVYTCSVAFGAPCTFISPAVSECMQQLNLDEAACTHLLTSKGASLSDSALVTPLAKQAMGSGNWAPVEQMIDERPTLTRWLGLLNGTSTAEKVKSLPVLMNLAMNPSSDGEATAAMMAKACNAEHAMLAVNGAVLEGQPGGGPCDHCIFLEGCEGDSYQVWSWGVFYTLPKASFHASICSAVIH</sequence>
<feature type="chain" id="PRO_5032618417" evidence="1">
    <location>
        <begin position="24"/>
        <end position="553"/>
    </location>
</feature>
<reference evidence="2" key="1">
    <citation type="submission" date="2021-02" db="EMBL/GenBank/DDBJ databases">
        <authorList>
            <person name="Dougan E. K."/>
            <person name="Rhodes N."/>
            <person name="Thang M."/>
            <person name="Chan C."/>
        </authorList>
    </citation>
    <scope>NUCLEOTIDE SEQUENCE</scope>
</reference>
<comment type="caution">
    <text evidence="2">The sequence shown here is derived from an EMBL/GenBank/DDBJ whole genome shotgun (WGS) entry which is preliminary data.</text>
</comment>
<dbReference type="AlphaFoldDB" id="A0A813FNM5"/>
<name>A0A813FNM5_POLGL</name>